<dbReference type="GO" id="GO:0042274">
    <property type="term" value="P:ribosomal small subunit biogenesis"/>
    <property type="evidence" value="ECO:0007669"/>
    <property type="project" value="InterPro"/>
</dbReference>
<dbReference type="GeneID" id="5855933"/>
<dbReference type="VEuPathDB" id="FungiDB:MGL_0895"/>
<dbReference type="OMA" id="PRSHMRE"/>
<feature type="region of interest" description="Disordered" evidence="2">
    <location>
        <begin position="137"/>
        <end position="156"/>
    </location>
</feature>
<dbReference type="GO" id="GO:0000056">
    <property type="term" value="P:ribosomal small subunit export from nucleus"/>
    <property type="evidence" value="ECO:0007669"/>
    <property type="project" value="TreeGrafter"/>
</dbReference>
<evidence type="ECO:0000256" key="1">
    <source>
        <dbReference type="ARBA" id="ARBA00009078"/>
    </source>
</evidence>
<feature type="region of interest" description="Disordered" evidence="2">
    <location>
        <begin position="436"/>
        <end position="632"/>
    </location>
</feature>
<dbReference type="InterPro" id="IPR007307">
    <property type="entry name" value="Ltv1"/>
</dbReference>
<dbReference type="STRING" id="425265.A8PVK6"/>
<feature type="compositionally biased region" description="Acidic residues" evidence="2">
    <location>
        <begin position="196"/>
        <end position="213"/>
    </location>
</feature>
<keyword evidence="4" id="KW-1185">Reference proteome</keyword>
<dbReference type="PANTHER" id="PTHR21531:SF0">
    <property type="entry name" value="PROTEIN LTV1 HOMOLOG"/>
    <property type="match status" value="1"/>
</dbReference>
<evidence type="ECO:0000313" key="3">
    <source>
        <dbReference type="EMBL" id="EDP44413.1"/>
    </source>
</evidence>
<evidence type="ECO:0000313" key="4">
    <source>
        <dbReference type="Proteomes" id="UP000008837"/>
    </source>
</evidence>
<protein>
    <recommendedName>
        <fullName evidence="5">Protein LTV1</fullName>
    </recommendedName>
</protein>
<gene>
    <name evidence="3" type="ORF">MGL_0895</name>
</gene>
<dbReference type="RefSeq" id="XP_001731627.1">
    <property type="nucleotide sequence ID" value="XM_001731575.1"/>
</dbReference>
<proteinExistence type="inferred from homology"/>
<dbReference type="InParanoid" id="A8PVK6"/>
<feature type="region of interest" description="Disordered" evidence="2">
    <location>
        <begin position="1"/>
        <end position="63"/>
    </location>
</feature>
<comment type="similarity">
    <text evidence="1">Belongs to the LTV1 family.</text>
</comment>
<comment type="caution">
    <text evidence="3">The sequence shown here is derived from an EMBL/GenBank/DDBJ whole genome shotgun (WGS) entry which is preliminary data.</text>
</comment>
<evidence type="ECO:0008006" key="5">
    <source>
        <dbReference type="Google" id="ProtNLM"/>
    </source>
</evidence>
<feature type="compositionally biased region" description="Basic and acidic residues" evidence="2">
    <location>
        <begin position="572"/>
        <end position="593"/>
    </location>
</feature>
<dbReference type="EMBL" id="AAYY01000003">
    <property type="protein sequence ID" value="EDP44413.1"/>
    <property type="molecule type" value="Genomic_DNA"/>
</dbReference>
<feature type="compositionally biased region" description="Basic and acidic residues" evidence="2">
    <location>
        <begin position="1"/>
        <end position="18"/>
    </location>
</feature>
<dbReference type="PANTHER" id="PTHR21531">
    <property type="entry name" value="LOW-TEMPERATURE VIABILITY PROTEIN LTV1-RELATED"/>
    <property type="match status" value="1"/>
</dbReference>
<feature type="region of interest" description="Disordered" evidence="2">
    <location>
        <begin position="389"/>
        <end position="419"/>
    </location>
</feature>
<feature type="compositionally biased region" description="Acidic residues" evidence="2">
    <location>
        <begin position="394"/>
        <end position="403"/>
    </location>
</feature>
<feature type="region of interest" description="Disordered" evidence="2">
    <location>
        <begin position="189"/>
        <end position="250"/>
    </location>
</feature>
<evidence type="ECO:0000256" key="2">
    <source>
        <dbReference type="SAM" id="MobiDB-lite"/>
    </source>
</evidence>
<dbReference type="KEGG" id="mgl:MGL_0895"/>
<feature type="compositionally biased region" description="Low complexity" evidence="2">
    <location>
        <begin position="220"/>
        <end position="241"/>
    </location>
</feature>
<feature type="compositionally biased region" description="Acidic residues" evidence="2">
    <location>
        <begin position="525"/>
        <end position="549"/>
    </location>
</feature>
<dbReference type="OrthoDB" id="5852896at2759"/>
<sequence>MQHLRAIHDTENSKRGGVDEEDDTEAVWIPSAVQPKDRAPGFSLKEDDAGKTSASSSKPTIANQHNLLLPSSVFAADEISLAQAYEEPAPQGLQPDMDPHLRQTLEALDDDAFVDDKLEDDFFTDLVQDGVWSGERTAGDEWRDQAPEGDDIWLDPLERAKKERDAVGGDESALSLEARVALFKEQQKKLAASQGDSDDAHEDEDAAADEEDRDTLGELGPSAAARRSGRRTGSVSSTGSALGKKGKPGVLARRAASMREGSVGGASTAWTMTSSSMFRNEGLTDLDSQFDQVIRSYGGRATGDPALDALTGAFTDVHDGEADMDDPEADELDHETAEKLTRQDLDHILDDFLDHQEVIGGKLRPTLGDRTTTADEKLELVRKALGHAHIREGVDDENEDEEDSHAAQSAQENPFLNPDIIGRDREQWDVETIQTTKTNLENHPRTIRASDSVRGSVTDRSAAPRTVSMSSAIGGHDDRRIPKIRLHPRTGMPQVVGYTSARKPPKCERNEALGSARASSPDSDSNGDGDGDGDDDDDDDDDDESESADNDVGTKPLHAGASQPRGQIHRRDRNESAEERRQRKKAVKQEKQQRKQAKSAAKKAFAAERKRQTHATNRQAESRGGVAGMHLA</sequence>
<organism evidence="3 4">
    <name type="scientific">Malassezia globosa (strain ATCC MYA-4612 / CBS 7966)</name>
    <name type="common">Dandruff-associated fungus</name>
    <dbReference type="NCBI Taxonomy" id="425265"/>
    <lineage>
        <taxon>Eukaryota</taxon>
        <taxon>Fungi</taxon>
        <taxon>Dikarya</taxon>
        <taxon>Basidiomycota</taxon>
        <taxon>Ustilaginomycotina</taxon>
        <taxon>Malasseziomycetes</taxon>
        <taxon>Malasseziales</taxon>
        <taxon>Malasseziaceae</taxon>
        <taxon>Malassezia</taxon>
    </lineage>
</organism>
<reference evidence="3 4" key="1">
    <citation type="journal article" date="2007" name="Proc. Natl. Acad. Sci. U.S.A.">
        <title>Dandruff-associated Malassezia genomes reveal convergent and divergent virulence traits shared with plant and human fungal pathogens.</title>
        <authorList>
            <person name="Xu J."/>
            <person name="Saunders C.W."/>
            <person name="Hu P."/>
            <person name="Grant R.A."/>
            <person name="Boekhout T."/>
            <person name="Kuramae E.E."/>
            <person name="Kronstad J.W."/>
            <person name="Deangelis Y.M."/>
            <person name="Reeder N.L."/>
            <person name="Johnstone K.R."/>
            <person name="Leland M."/>
            <person name="Fieno A.M."/>
            <person name="Begley W.M."/>
            <person name="Sun Y."/>
            <person name="Lacey M.P."/>
            <person name="Chaudhary T."/>
            <person name="Keough T."/>
            <person name="Chu L."/>
            <person name="Sears R."/>
            <person name="Yuan B."/>
            <person name="Dawson T.L.Jr."/>
        </authorList>
    </citation>
    <scope>NUCLEOTIDE SEQUENCE [LARGE SCALE GENOMIC DNA]</scope>
    <source>
        <strain evidence="4">ATCC MYA-4612 / CBS 7966</strain>
    </source>
</reference>
<dbReference type="AlphaFoldDB" id="A8PVK6"/>
<dbReference type="GO" id="GO:0030688">
    <property type="term" value="C:preribosome, small subunit precursor"/>
    <property type="evidence" value="ECO:0007669"/>
    <property type="project" value="TreeGrafter"/>
</dbReference>
<dbReference type="Pfam" id="PF04180">
    <property type="entry name" value="LTV"/>
    <property type="match status" value="1"/>
</dbReference>
<dbReference type="FunCoup" id="A8PVK6">
    <property type="interactions" value="264"/>
</dbReference>
<feature type="compositionally biased region" description="Polar residues" evidence="2">
    <location>
        <begin position="52"/>
        <end position="63"/>
    </location>
</feature>
<accession>A8PVK6</accession>
<dbReference type="GO" id="GO:0005829">
    <property type="term" value="C:cytosol"/>
    <property type="evidence" value="ECO:0007669"/>
    <property type="project" value="TreeGrafter"/>
</dbReference>
<name>A8PVK6_MALGO</name>
<dbReference type="Proteomes" id="UP000008837">
    <property type="component" value="Unassembled WGS sequence"/>
</dbReference>
<dbReference type="GO" id="GO:0005634">
    <property type="term" value="C:nucleus"/>
    <property type="evidence" value="ECO:0007669"/>
    <property type="project" value="TreeGrafter"/>
</dbReference>
<feature type="compositionally biased region" description="Basic and acidic residues" evidence="2">
    <location>
        <begin position="137"/>
        <end position="146"/>
    </location>
</feature>
<feature type="compositionally biased region" description="Basic and acidic residues" evidence="2">
    <location>
        <begin position="35"/>
        <end position="50"/>
    </location>
</feature>